<dbReference type="Proteomes" id="UP000198582">
    <property type="component" value="Unassembled WGS sequence"/>
</dbReference>
<name>A0A1H8T7Y0_9PSEU</name>
<gene>
    <name evidence="2" type="ORF">SAMN04489732_102482</name>
</gene>
<dbReference type="RefSeq" id="WP_091614089.1">
    <property type="nucleotide sequence ID" value="NZ_FOEF01000002.1"/>
</dbReference>
<evidence type="ECO:0008006" key="4">
    <source>
        <dbReference type="Google" id="ProtNLM"/>
    </source>
</evidence>
<sequence>MKRIWPAAFLLAAGGLLASCGVQPAGPADAGQAPTGLAPGVTLYFVDAHERLRPQLRETGRLGTIPEALSLLLTGPGADDPGVHTEIASAGTTQVGVTTAFGVLRLRVPVTADDVTPLGIDQFVCTALGLATQSGDARTVKAQVLFTRPTPESDRLRTCPLFSPAR</sequence>
<accession>A0A1H8T7Y0</accession>
<dbReference type="OrthoDB" id="3626700at2"/>
<proteinExistence type="predicted"/>
<organism evidence="2 3">
    <name type="scientific">Amycolatopsis saalfeldensis</name>
    <dbReference type="NCBI Taxonomy" id="394193"/>
    <lineage>
        <taxon>Bacteria</taxon>
        <taxon>Bacillati</taxon>
        <taxon>Actinomycetota</taxon>
        <taxon>Actinomycetes</taxon>
        <taxon>Pseudonocardiales</taxon>
        <taxon>Pseudonocardiaceae</taxon>
        <taxon>Amycolatopsis</taxon>
    </lineage>
</organism>
<dbReference type="EMBL" id="FOEF01000002">
    <property type="protein sequence ID" value="SEO87269.1"/>
    <property type="molecule type" value="Genomic_DNA"/>
</dbReference>
<evidence type="ECO:0000313" key="3">
    <source>
        <dbReference type="Proteomes" id="UP000198582"/>
    </source>
</evidence>
<feature type="chain" id="PRO_5038442775" description="Sporulation and spore germination" evidence="1">
    <location>
        <begin position="19"/>
        <end position="166"/>
    </location>
</feature>
<evidence type="ECO:0000256" key="1">
    <source>
        <dbReference type="SAM" id="SignalP"/>
    </source>
</evidence>
<feature type="signal peptide" evidence="1">
    <location>
        <begin position="1"/>
        <end position="18"/>
    </location>
</feature>
<dbReference type="AlphaFoldDB" id="A0A1H8T7Y0"/>
<dbReference type="STRING" id="394193.SAMN04489732_102482"/>
<dbReference type="PROSITE" id="PS51257">
    <property type="entry name" value="PROKAR_LIPOPROTEIN"/>
    <property type="match status" value="1"/>
</dbReference>
<keyword evidence="1" id="KW-0732">Signal</keyword>
<evidence type="ECO:0000313" key="2">
    <source>
        <dbReference type="EMBL" id="SEO87269.1"/>
    </source>
</evidence>
<protein>
    <recommendedName>
        <fullName evidence="4">Sporulation and spore germination</fullName>
    </recommendedName>
</protein>
<reference evidence="2 3" key="1">
    <citation type="submission" date="2016-10" db="EMBL/GenBank/DDBJ databases">
        <authorList>
            <person name="de Groot N.N."/>
        </authorList>
    </citation>
    <scope>NUCLEOTIDE SEQUENCE [LARGE SCALE GENOMIC DNA]</scope>
    <source>
        <strain evidence="2 3">DSM 44993</strain>
    </source>
</reference>
<keyword evidence="3" id="KW-1185">Reference proteome</keyword>